<dbReference type="OrthoDB" id="1274648at2"/>
<name>A0A3D9DFU8_9FLAO</name>
<dbReference type="AlphaFoldDB" id="A0A3D9DFU8"/>
<dbReference type="RefSeq" id="WP_116012497.1">
    <property type="nucleotide sequence ID" value="NZ_QNUH01000010.1"/>
</dbReference>
<keyword evidence="1" id="KW-0762">Sugar transport</keyword>
<comment type="caution">
    <text evidence="1">The sequence shown here is derived from an EMBL/GenBank/DDBJ whole genome shotgun (WGS) entry which is preliminary data.</text>
</comment>
<proteinExistence type="predicted"/>
<protein>
    <submittedName>
        <fullName evidence="1">PTS sugar transporter subunit IIBC</fullName>
    </submittedName>
</protein>
<sequence>MNFTYKKISIEQAIALLAKNGIKVDDDEVAVILDLLYLISKNYKKPEIKTL</sequence>
<gene>
    <name evidence="1" type="ORF">DRF60_13225</name>
</gene>
<keyword evidence="1" id="KW-0813">Transport</keyword>
<organism evidence="1 2">
    <name type="scientific">Chryseobacterium elymi</name>
    <dbReference type="NCBI Taxonomy" id="395936"/>
    <lineage>
        <taxon>Bacteria</taxon>
        <taxon>Pseudomonadati</taxon>
        <taxon>Bacteroidota</taxon>
        <taxon>Flavobacteriia</taxon>
        <taxon>Flavobacteriales</taxon>
        <taxon>Weeksellaceae</taxon>
        <taxon>Chryseobacterium group</taxon>
        <taxon>Chryseobacterium</taxon>
    </lineage>
</organism>
<dbReference type="EMBL" id="QNUH01000010">
    <property type="protein sequence ID" value="REC76838.1"/>
    <property type="molecule type" value="Genomic_DNA"/>
</dbReference>
<evidence type="ECO:0000313" key="2">
    <source>
        <dbReference type="Proteomes" id="UP000257030"/>
    </source>
</evidence>
<evidence type="ECO:0000313" key="1">
    <source>
        <dbReference type="EMBL" id="REC76838.1"/>
    </source>
</evidence>
<reference evidence="1 2" key="1">
    <citation type="journal article" date="2010" name="Syst. Appl. Microbiol.">
        <title>Four new species of Chryseobacterium from the rhizosphere of coastal sand dune plants, Chryseobacterium elymi sp. nov., Chryseobacterium hagamense sp. nov., Chryseobacterium lathyri sp. nov. and Chryseobacterium rhizosphaerae sp. nov.</title>
        <authorList>
            <person name="Cho S.H."/>
            <person name="Lee K.S."/>
            <person name="Shin D.S."/>
            <person name="Han J.H."/>
            <person name="Park K.S."/>
            <person name="Lee C.H."/>
            <person name="Park K.H."/>
            <person name="Kim S.B."/>
        </authorList>
    </citation>
    <scope>NUCLEOTIDE SEQUENCE [LARGE SCALE GENOMIC DNA]</scope>
    <source>
        <strain evidence="1 2">KCTC 22547</strain>
    </source>
</reference>
<keyword evidence="2" id="KW-1185">Reference proteome</keyword>
<accession>A0A3D9DFU8</accession>
<dbReference type="Proteomes" id="UP000257030">
    <property type="component" value="Unassembled WGS sequence"/>
</dbReference>